<keyword evidence="2" id="KW-0547">Nucleotide-binding</keyword>
<feature type="domain" description="Kinesin motor" evidence="8">
    <location>
        <begin position="5"/>
        <end position="84"/>
    </location>
</feature>
<keyword evidence="9" id="KW-1185">Reference proteome</keyword>
<dbReference type="RefSeq" id="XP_065662886.1">
    <property type="nucleotide sequence ID" value="XM_065806814.1"/>
</dbReference>
<evidence type="ECO:0000256" key="5">
    <source>
        <dbReference type="ARBA" id="ARBA00023175"/>
    </source>
</evidence>
<dbReference type="GeneID" id="136085500"/>
<accession>A0ABM4CM62</accession>
<evidence type="ECO:0000256" key="2">
    <source>
        <dbReference type="ARBA" id="ARBA00022741"/>
    </source>
</evidence>
<reference evidence="10 11" key="1">
    <citation type="submission" date="2025-05" db="UniProtKB">
        <authorList>
            <consortium name="RefSeq"/>
        </authorList>
    </citation>
    <scope>IDENTIFICATION</scope>
</reference>
<dbReference type="InterPro" id="IPR001752">
    <property type="entry name" value="Kinesin_motor_dom"/>
</dbReference>
<evidence type="ECO:0000256" key="3">
    <source>
        <dbReference type="ARBA" id="ARBA00022840"/>
    </source>
</evidence>
<keyword evidence="6" id="KW-0963">Cytoplasm</keyword>
<evidence type="ECO:0000313" key="9">
    <source>
        <dbReference type="Proteomes" id="UP001652625"/>
    </source>
</evidence>
<evidence type="ECO:0000313" key="11">
    <source>
        <dbReference type="RefSeq" id="XP_065662888.1"/>
    </source>
</evidence>
<evidence type="ECO:0000256" key="1">
    <source>
        <dbReference type="ARBA" id="ARBA00004245"/>
    </source>
</evidence>
<dbReference type="Proteomes" id="UP001652625">
    <property type="component" value="Chromosome 09"/>
</dbReference>
<dbReference type="InterPro" id="IPR027417">
    <property type="entry name" value="P-loop_NTPase"/>
</dbReference>
<comment type="subcellular location">
    <subcellularLocation>
        <location evidence="1">Cytoplasm</location>
        <location evidence="1">Cytoskeleton</location>
    </subcellularLocation>
</comment>
<evidence type="ECO:0000313" key="10">
    <source>
        <dbReference type="RefSeq" id="XP_065662886.1"/>
    </source>
</evidence>
<dbReference type="Pfam" id="PF00225">
    <property type="entry name" value="Kinesin"/>
    <property type="match status" value="1"/>
</dbReference>
<evidence type="ECO:0000256" key="4">
    <source>
        <dbReference type="ARBA" id="ARBA00023054"/>
    </source>
</evidence>
<keyword evidence="3" id="KW-0067">ATP-binding</keyword>
<keyword evidence="4" id="KW-0175">Coiled coil</keyword>
<name>A0ABM4CM62_HYDVU</name>
<dbReference type="SUPFAM" id="SSF52540">
    <property type="entry name" value="P-loop containing nucleoside triphosphate hydrolases"/>
    <property type="match status" value="1"/>
</dbReference>
<evidence type="ECO:0000256" key="7">
    <source>
        <dbReference type="PROSITE-ProRule" id="PRU00283"/>
    </source>
</evidence>
<proteinExistence type="inferred from homology"/>
<evidence type="ECO:0000259" key="8">
    <source>
        <dbReference type="PROSITE" id="PS50067"/>
    </source>
</evidence>
<dbReference type="InterPro" id="IPR027640">
    <property type="entry name" value="Kinesin-like_fam"/>
</dbReference>
<dbReference type="PANTHER" id="PTHR47968:SF75">
    <property type="entry name" value="CENTROMERE-ASSOCIATED PROTEIN E"/>
    <property type="match status" value="1"/>
</dbReference>
<comment type="caution">
    <text evidence="7">Lacks conserved residue(s) required for the propagation of feature annotation.</text>
</comment>
<evidence type="ECO:0000256" key="6">
    <source>
        <dbReference type="ARBA" id="ARBA00023212"/>
    </source>
</evidence>
<protein>
    <submittedName>
        <fullName evidence="10">Uncharacterized protein LOC136085500</fullName>
    </submittedName>
    <submittedName>
        <fullName evidence="11">Uncharacterized protein LOC136085502</fullName>
    </submittedName>
</protein>
<gene>
    <name evidence="10" type="primary">LOC136085500</name>
    <name evidence="11" type="synonym">LOC136085502</name>
</gene>
<sequence>MDTTNIQVGIRIRPLIRREIQTNQACYWNADNKRIYSTEKEYHFDEVFDSTSSTENIYNILGKPLVENAMRGINGMQSACQPSG</sequence>
<dbReference type="PANTHER" id="PTHR47968">
    <property type="entry name" value="CENTROMERE PROTEIN E"/>
    <property type="match status" value="1"/>
</dbReference>
<dbReference type="Gene3D" id="3.40.850.10">
    <property type="entry name" value="Kinesin motor domain"/>
    <property type="match status" value="1"/>
</dbReference>
<comment type="similarity">
    <text evidence="7">Belongs to the TRAFAC class myosin-kinesin ATPase superfamily. Kinesin family.</text>
</comment>
<dbReference type="RefSeq" id="XP_065662888.1">
    <property type="nucleotide sequence ID" value="XM_065806816.1"/>
</dbReference>
<dbReference type="PROSITE" id="PS50067">
    <property type="entry name" value="KINESIN_MOTOR_2"/>
    <property type="match status" value="1"/>
</dbReference>
<organism evidence="9 10">
    <name type="scientific">Hydra vulgaris</name>
    <name type="common">Hydra</name>
    <name type="synonym">Hydra attenuata</name>
    <dbReference type="NCBI Taxonomy" id="6087"/>
    <lineage>
        <taxon>Eukaryota</taxon>
        <taxon>Metazoa</taxon>
        <taxon>Cnidaria</taxon>
        <taxon>Hydrozoa</taxon>
        <taxon>Hydroidolina</taxon>
        <taxon>Anthoathecata</taxon>
        <taxon>Aplanulata</taxon>
        <taxon>Hydridae</taxon>
        <taxon>Hydra</taxon>
    </lineage>
</organism>
<dbReference type="InterPro" id="IPR036961">
    <property type="entry name" value="Kinesin_motor_dom_sf"/>
</dbReference>
<keyword evidence="5" id="KW-0505">Motor protein</keyword>
<keyword evidence="6" id="KW-0206">Cytoskeleton</keyword>